<reference evidence="2 3" key="1">
    <citation type="submission" date="2024-02" db="EMBL/GenBank/DDBJ databases">
        <title>Microbulbifer aestuariivivens NBRC 112533.</title>
        <authorList>
            <person name="Ichikawa N."/>
            <person name="Katano-Makiyama Y."/>
            <person name="Hidaka K."/>
        </authorList>
    </citation>
    <scope>NUCLEOTIDE SEQUENCE [LARGE SCALE GENOMIC DNA]</scope>
    <source>
        <strain evidence="2 3">NBRC 112533</strain>
    </source>
</reference>
<gene>
    <name evidence="2" type="ORF">Maes01_00779</name>
</gene>
<keyword evidence="1" id="KW-0732">Signal</keyword>
<feature type="chain" id="PRO_5045630956" description="Porin family protein" evidence="1">
    <location>
        <begin position="26"/>
        <end position="211"/>
    </location>
</feature>
<keyword evidence="3" id="KW-1185">Reference proteome</keyword>
<name>A0ABP9WLZ1_9GAMM</name>
<evidence type="ECO:0008006" key="4">
    <source>
        <dbReference type="Google" id="ProtNLM"/>
    </source>
</evidence>
<evidence type="ECO:0000313" key="3">
    <source>
        <dbReference type="Proteomes" id="UP001408594"/>
    </source>
</evidence>
<proteinExistence type="predicted"/>
<protein>
    <recommendedName>
        <fullName evidence="4">Porin family protein</fullName>
    </recommendedName>
</protein>
<accession>A0ABP9WLZ1</accession>
<dbReference type="Proteomes" id="UP001408594">
    <property type="component" value="Unassembled WGS sequence"/>
</dbReference>
<evidence type="ECO:0000313" key="2">
    <source>
        <dbReference type="EMBL" id="GAA5524225.1"/>
    </source>
</evidence>
<dbReference type="EMBL" id="BAABRT010000004">
    <property type="protein sequence ID" value="GAA5524225.1"/>
    <property type="molecule type" value="Genomic_DNA"/>
</dbReference>
<feature type="signal peptide" evidence="1">
    <location>
        <begin position="1"/>
        <end position="25"/>
    </location>
</feature>
<sequence>MAILKKLQPALLAAGLIILPAALLATPLAAQTIFDTGSVYQSSWGVQGESITINSDTAQFNGIGDSGFGIGGSYNGQQGLLNFSVGVTLFFIDDEAQFSQGVQNNLTGDQSTEKSSIDAGSLYVDGGIVYPFSERLQAGVNLGWRYFDVERGISNCSDCYSESVGIDSDTYIKPFARFSFNERYSGSLAYYSYTGDRGMENSVQFSFEFRR</sequence>
<organism evidence="2 3">
    <name type="scientific">Microbulbifer aestuariivivens</name>
    <dbReference type="NCBI Taxonomy" id="1908308"/>
    <lineage>
        <taxon>Bacteria</taxon>
        <taxon>Pseudomonadati</taxon>
        <taxon>Pseudomonadota</taxon>
        <taxon>Gammaproteobacteria</taxon>
        <taxon>Cellvibrionales</taxon>
        <taxon>Microbulbiferaceae</taxon>
        <taxon>Microbulbifer</taxon>
    </lineage>
</organism>
<evidence type="ECO:0000256" key="1">
    <source>
        <dbReference type="SAM" id="SignalP"/>
    </source>
</evidence>
<dbReference type="RefSeq" id="WP_345549043.1">
    <property type="nucleotide sequence ID" value="NZ_BAABRT010000004.1"/>
</dbReference>
<comment type="caution">
    <text evidence="2">The sequence shown here is derived from an EMBL/GenBank/DDBJ whole genome shotgun (WGS) entry which is preliminary data.</text>
</comment>